<sequence length="101" mass="11091">MHPELLIYGIRDDATDEELAGILDQLTTRIQNAVSSLMLNLLREKTANNNDGSRRPVWDSTLLKLLNSLLSQPLPKAPPIIGGGLTSPLASPRKRLIELLP</sequence>
<dbReference type="AlphaFoldDB" id="A0A077R770"/>
<protein>
    <submittedName>
        <fullName evidence="1">Uncharacterized protein</fullName>
    </submittedName>
</protein>
<dbReference type="EMBL" id="HG529563">
    <property type="protein sequence ID" value="CDI53014.1"/>
    <property type="molecule type" value="Genomic_DNA"/>
</dbReference>
<organism evidence="1">
    <name type="scientific">Melanopsichium pennsylvanicum 4</name>
    <dbReference type="NCBI Taxonomy" id="1398559"/>
    <lineage>
        <taxon>Eukaryota</taxon>
        <taxon>Fungi</taxon>
        <taxon>Dikarya</taxon>
        <taxon>Basidiomycota</taxon>
        <taxon>Ustilaginomycotina</taxon>
        <taxon>Ustilaginomycetes</taxon>
        <taxon>Ustilaginales</taxon>
        <taxon>Ustilaginaceae</taxon>
        <taxon>Melanopsichium</taxon>
    </lineage>
</organism>
<name>A0A077R770_9BASI</name>
<reference evidence="1" key="1">
    <citation type="journal article" date="2014" name="Genome Biol. Evol.">
        <title>Gene Loss Rather Than Gene Gain Is Associated with a Host Jump from Monocots to Dicots in the Smut Fungus Melanopsichium pennsylvanicum.</title>
        <authorList>
            <person name="Sharma R."/>
            <person name="Mishra B."/>
            <person name="Runge F."/>
            <person name="Thines M."/>
        </authorList>
    </citation>
    <scope>NUCLEOTIDE SEQUENCE</scope>
    <source>
        <strain evidence="1">4</strain>
    </source>
</reference>
<evidence type="ECO:0000313" key="1">
    <source>
        <dbReference type="EMBL" id="CDI53014.1"/>
    </source>
</evidence>
<proteinExistence type="predicted"/>
<accession>A0A077R770</accession>